<dbReference type="GO" id="GO:0003700">
    <property type="term" value="F:DNA-binding transcription factor activity"/>
    <property type="evidence" value="ECO:0007669"/>
    <property type="project" value="TreeGrafter"/>
</dbReference>
<dbReference type="PATRIC" id="fig|1280946.3.peg.1680"/>
<keyword evidence="6" id="KW-1185">Reference proteome</keyword>
<sequence>MAKKTTNKESPAAPTRRGPHAARSAAMRRKLIEAAIVCLDKYGYGKTTLQKITDEAGVSRGAFLHHFPTRCDLITAVAEDAAVQQNEYVRSLLSKYKPGVELFDAITEATWQALLQPPAIALIEIMMGARSDPELDARFTTTLQKLQDAQREGVWEVAQQVGIKDKKAILIMVHLHRAAMRGLLIELKYTHDRDAAESGMELLKHYKVLLTKELGGAVK</sequence>
<organism evidence="5 6">
    <name type="scientific">Hyphomonas beringensis</name>
    <dbReference type="NCBI Taxonomy" id="1280946"/>
    <lineage>
        <taxon>Bacteria</taxon>
        <taxon>Pseudomonadati</taxon>
        <taxon>Pseudomonadota</taxon>
        <taxon>Alphaproteobacteria</taxon>
        <taxon>Hyphomonadales</taxon>
        <taxon>Hyphomonadaceae</taxon>
        <taxon>Hyphomonas</taxon>
    </lineage>
</organism>
<reference evidence="5 6" key="1">
    <citation type="journal article" date="2014" name="Antonie Van Leeuwenhoek">
        <title>Hyphomonas beringensis sp. nov. and Hyphomonas chukchiensis sp. nov., isolated from surface seawater of the Bering Sea and Chukchi Sea.</title>
        <authorList>
            <person name="Li C."/>
            <person name="Lai Q."/>
            <person name="Li G."/>
            <person name="Dong C."/>
            <person name="Wang J."/>
            <person name="Liao Y."/>
            <person name="Shao Z."/>
        </authorList>
    </citation>
    <scope>NUCLEOTIDE SEQUENCE [LARGE SCALE GENOMIC DNA]</scope>
    <source>
        <strain evidence="5 6">25B14_1</strain>
    </source>
</reference>
<feature type="domain" description="HTH tetR-type" evidence="4">
    <location>
        <begin position="25"/>
        <end position="85"/>
    </location>
</feature>
<dbReference type="AlphaFoldDB" id="A0A062UF97"/>
<evidence type="ECO:0000256" key="2">
    <source>
        <dbReference type="PROSITE-ProRule" id="PRU00335"/>
    </source>
</evidence>
<evidence type="ECO:0000313" key="5">
    <source>
        <dbReference type="EMBL" id="KCZ54780.1"/>
    </source>
</evidence>
<dbReference type="EMBL" id="AWFF01000034">
    <property type="protein sequence ID" value="KCZ54780.1"/>
    <property type="molecule type" value="Genomic_DNA"/>
</dbReference>
<feature type="DNA-binding region" description="H-T-H motif" evidence="2">
    <location>
        <begin position="48"/>
        <end position="67"/>
    </location>
</feature>
<dbReference type="Proteomes" id="UP000027037">
    <property type="component" value="Unassembled WGS sequence"/>
</dbReference>
<comment type="caution">
    <text evidence="5">The sequence shown here is derived from an EMBL/GenBank/DDBJ whole genome shotgun (WGS) entry which is preliminary data.</text>
</comment>
<dbReference type="PANTHER" id="PTHR30055:SF226">
    <property type="entry name" value="HTH-TYPE TRANSCRIPTIONAL REGULATOR PKSA"/>
    <property type="match status" value="1"/>
</dbReference>
<dbReference type="OrthoDB" id="9811084at2"/>
<dbReference type="InterPro" id="IPR009057">
    <property type="entry name" value="Homeodomain-like_sf"/>
</dbReference>
<dbReference type="PROSITE" id="PS50977">
    <property type="entry name" value="HTH_TETR_2"/>
    <property type="match status" value="1"/>
</dbReference>
<dbReference type="STRING" id="1280946.HY29_13355"/>
<dbReference type="GO" id="GO:0000976">
    <property type="term" value="F:transcription cis-regulatory region binding"/>
    <property type="evidence" value="ECO:0007669"/>
    <property type="project" value="TreeGrafter"/>
</dbReference>
<accession>A0A062UF97</accession>
<gene>
    <name evidence="5" type="ORF">HY29_13355</name>
</gene>
<proteinExistence type="predicted"/>
<evidence type="ECO:0000313" key="6">
    <source>
        <dbReference type="Proteomes" id="UP000027037"/>
    </source>
</evidence>
<evidence type="ECO:0000256" key="3">
    <source>
        <dbReference type="SAM" id="MobiDB-lite"/>
    </source>
</evidence>
<dbReference type="InterPro" id="IPR050109">
    <property type="entry name" value="HTH-type_TetR-like_transc_reg"/>
</dbReference>
<name>A0A062UF97_9PROT</name>
<keyword evidence="1 2" id="KW-0238">DNA-binding</keyword>
<dbReference type="Gene3D" id="1.10.357.10">
    <property type="entry name" value="Tetracycline Repressor, domain 2"/>
    <property type="match status" value="1"/>
</dbReference>
<dbReference type="Pfam" id="PF00440">
    <property type="entry name" value="TetR_N"/>
    <property type="match status" value="1"/>
</dbReference>
<feature type="region of interest" description="Disordered" evidence="3">
    <location>
        <begin position="1"/>
        <end position="24"/>
    </location>
</feature>
<dbReference type="PRINTS" id="PR00455">
    <property type="entry name" value="HTHTETR"/>
</dbReference>
<evidence type="ECO:0000256" key="1">
    <source>
        <dbReference type="ARBA" id="ARBA00023125"/>
    </source>
</evidence>
<dbReference type="RefSeq" id="WP_051601324.1">
    <property type="nucleotide sequence ID" value="NZ_AWFF01000034.1"/>
</dbReference>
<dbReference type="InterPro" id="IPR001647">
    <property type="entry name" value="HTH_TetR"/>
</dbReference>
<protein>
    <recommendedName>
        <fullName evidence="4">HTH tetR-type domain-containing protein</fullName>
    </recommendedName>
</protein>
<dbReference type="PANTHER" id="PTHR30055">
    <property type="entry name" value="HTH-TYPE TRANSCRIPTIONAL REGULATOR RUTR"/>
    <property type="match status" value="1"/>
</dbReference>
<evidence type="ECO:0000259" key="4">
    <source>
        <dbReference type="PROSITE" id="PS50977"/>
    </source>
</evidence>
<dbReference type="eggNOG" id="COG1309">
    <property type="taxonomic scope" value="Bacteria"/>
</dbReference>
<dbReference type="SUPFAM" id="SSF46689">
    <property type="entry name" value="Homeodomain-like"/>
    <property type="match status" value="1"/>
</dbReference>